<dbReference type="Pfam" id="PF19892">
    <property type="entry name" value="DUF6365"/>
    <property type="match status" value="1"/>
</dbReference>
<sequence>MKILFLAPSRLSHGDAGIAADLARRLPRNRFQVGFVAAAEAMPQLHEVGLPTLPLGGVTPDENLAVLDRVVRGFRPDCLVAADAFALHQARAWSGLTLSLLRERYGLPVGSVDRLGWQAAGYTVDSYGGGQVRIPPLLDGCDLLIRTSPPHPPESSPPGVAVAALHPGGLHDNGLRPAVADAAPRGDGPPVVFLVNSPWEHRTSRGSLPAAQLVDALPRIVHGHLAALDRPLRVIHVGPRRWRFPVAEQIDYQHFGRLPYPMFHARLAAADLFLTTNVLSATLGRAVLAGVPALVLENDRVREASEFPDWLATLAPLLRTAYPFRVAPLGWYDLVGPLLSGNPYRECFATAGIFERTEVLRHLTGLLDDDAVRSRLRQRQHDYRDRLAEMAPPVAAFQEAVSR</sequence>
<comment type="caution">
    <text evidence="1">The sequence shown here is derived from an EMBL/GenBank/DDBJ whole genome shotgun (WGS) entry which is preliminary data.</text>
</comment>
<dbReference type="RefSeq" id="WP_189040269.1">
    <property type="nucleotide sequence ID" value="NZ_BMNB01000001.1"/>
</dbReference>
<dbReference type="InterPro" id="IPR045945">
    <property type="entry name" value="DUF6365"/>
</dbReference>
<dbReference type="EMBL" id="BMNB01000001">
    <property type="protein sequence ID" value="GGM20764.1"/>
    <property type="molecule type" value="Genomic_DNA"/>
</dbReference>
<reference evidence="1" key="1">
    <citation type="journal article" date="2014" name="Int. J. Syst. Evol. Microbiol.">
        <title>Complete genome sequence of Corynebacterium casei LMG S-19264T (=DSM 44701T), isolated from a smear-ripened cheese.</title>
        <authorList>
            <consortium name="US DOE Joint Genome Institute (JGI-PGF)"/>
            <person name="Walter F."/>
            <person name="Albersmeier A."/>
            <person name="Kalinowski J."/>
            <person name="Ruckert C."/>
        </authorList>
    </citation>
    <scope>NUCLEOTIDE SEQUENCE</scope>
    <source>
        <strain evidence="1">CGMCC 4.7312</strain>
    </source>
</reference>
<accession>A0A917TER5</accession>
<dbReference type="Proteomes" id="UP000608890">
    <property type="component" value="Unassembled WGS sequence"/>
</dbReference>
<evidence type="ECO:0000313" key="2">
    <source>
        <dbReference type="Proteomes" id="UP000608890"/>
    </source>
</evidence>
<evidence type="ECO:0000313" key="1">
    <source>
        <dbReference type="EMBL" id="GGM20764.1"/>
    </source>
</evidence>
<protein>
    <submittedName>
        <fullName evidence="1">Uncharacterized protein</fullName>
    </submittedName>
</protein>
<proteinExistence type="predicted"/>
<organism evidence="1 2">
    <name type="scientific">Micromonospora sonchi</name>
    <dbReference type="NCBI Taxonomy" id="1763543"/>
    <lineage>
        <taxon>Bacteria</taxon>
        <taxon>Bacillati</taxon>
        <taxon>Actinomycetota</taxon>
        <taxon>Actinomycetes</taxon>
        <taxon>Micromonosporales</taxon>
        <taxon>Micromonosporaceae</taxon>
        <taxon>Micromonospora</taxon>
    </lineage>
</organism>
<dbReference type="AlphaFoldDB" id="A0A917TER5"/>
<dbReference type="SUPFAM" id="SSF53756">
    <property type="entry name" value="UDP-Glycosyltransferase/glycogen phosphorylase"/>
    <property type="match status" value="1"/>
</dbReference>
<gene>
    <name evidence="1" type="ORF">GCM10011608_01710</name>
</gene>
<keyword evidence="2" id="KW-1185">Reference proteome</keyword>
<name>A0A917TER5_9ACTN</name>
<reference evidence="1" key="2">
    <citation type="submission" date="2020-09" db="EMBL/GenBank/DDBJ databases">
        <authorList>
            <person name="Sun Q."/>
            <person name="Zhou Y."/>
        </authorList>
    </citation>
    <scope>NUCLEOTIDE SEQUENCE</scope>
    <source>
        <strain evidence="1">CGMCC 4.7312</strain>
    </source>
</reference>